<evidence type="ECO:0000313" key="1">
    <source>
        <dbReference type="EMBL" id="RFP77251.1"/>
    </source>
</evidence>
<evidence type="ECO:0000313" key="2">
    <source>
        <dbReference type="Proteomes" id="UP000261931"/>
    </source>
</evidence>
<name>A0A372EFN1_9BURK</name>
<dbReference type="RefSeq" id="WP_116960463.1">
    <property type="nucleotide sequence ID" value="NZ_QVLS01000012.1"/>
</dbReference>
<dbReference type="AlphaFoldDB" id="A0A372EFN1"/>
<organism evidence="1 2">
    <name type="scientific">Hydrogenophaga borbori</name>
    <dbReference type="NCBI Taxonomy" id="2294117"/>
    <lineage>
        <taxon>Bacteria</taxon>
        <taxon>Pseudomonadati</taxon>
        <taxon>Pseudomonadota</taxon>
        <taxon>Betaproteobacteria</taxon>
        <taxon>Burkholderiales</taxon>
        <taxon>Comamonadaceae</taxon>
        <taxon>Hydrogenophaga</taxon>
    </lineage>
</organism>
<keyword evidence="2" id="KW-1185">Reference proteome</keyword>
<sequence>MHATLSQRLHLARILTPQQSQTEAAGLKQRPSLPPYMFHAALPDAVVQRFEDRTAYIARRFNIYPLPCGGCMAVATLQSDGLQLRTAVPLLDRTTHAWLEHLIAAGELTWLLEIEELRQTAQFVARCDIPDPAELRRVVAQASPLRRVELAGALEFQCAALLEPLAIESCLPAFQVTEAHVGLVVPDIAQMVADDSH</sequence>
<gene>
    <name evidence="1" type="ORF">DY262_18005</name>
</gene>
<proteinExistence type="predicted"/>
<protein>
    <submittedName>
        <fullName evidence="1">Uncharacterized protein</fullName>
    </submittedName>
</protein>
<reference evidence="1 2" key="1">
    <citation type="submission" date="2018-08" db="EMBL/GenBank/DDBJ databases">
        <title>Hydrogenophaga sp. LA-38 isolated from sludge.</title>
        <authorList>
            <person name="Im W.-T."/>
        </authorList>
    </citation>
    <scope>NUCLEOTIDE SEQUENCE [LARGE SCALE GENOMIC DNA]</scope>
    <source>
        <strain evidence="1 2">LA-38</strain>
    </source>
</reference>
<dbReference type="EMBL" id="QVLS01000012">
    <property type="protein sequence ID" value="RFP77251.1"/>
    <property type="molecule type" value="Genomic_DNA"/>
</dbReference>
<accession>A0A372EFN1</accession>
<comment type="caution">
    <text evidence="1">The sequence shown here is derived from an EMBL/GenBank/DDBJ whole genome shotgun (WGS) entry which is preliminary data.</text>
</comment>
<dbReference type="Proteomes" id="UP000261931">
    <property type="component" value="Unassembled WGS sequence"/>
</dbReference>